<dbReference type="OrthoDB" id="73875at2759"/>
<evidence type="ECO:0000313" key="2">
    <source>
        <dbReference type="EMBL" id="KAG0024233.1"/>
    </source>
</evidence>
<name>A0A9P6N666_9FUNG</name>
<accession>A0A9P6N666</accession>
<keyword evidence="3" id="KW-1185">Reference proteome</keyword>
<organism evidence="2 3">
    <name type="scientific">Entomortierella chlamydospora</name>
    <dbReference type="NCBI Taxonomy" id="101097"/>
    <lineage>
        <taxon>Eukaryota</taxon>
        <taxon>Fungi</taxon>
        <taxon>Fungi incertae sedis</taxon>
        <taxon>Mucoromycota</taxon>
        <taxon>Mortierellomycotina</taxon>
        <taxon>Mortierellomycetes</taxon>
        <taxon>Mortierellales</taxon>
        <taxon>Mortierellaceae</taxon>
        <taxon>Entomortierella</taxon>
    </lineage>
</organism>
<evidence type="ECO:0000313" key="3">
    <source>
        <dbReference type="Proteomes" id="UP000703661"/>
    </source>
</evidence>
<protein>
    <submittedName>
        <fullName evidence="2">Uncharacterized protein</fullName>
    </submittedName>
</protein>
<proteinExistence type="predicted"/>
<feature type="region of interest" description="Disordered" evidence="1">
    <location>
        <begin position="62"/>
        <end position="106"/>
    </location>
</feature>
<evidence type="ECO:0000256" key="1">
    <source>
        <dbReference type="SAM" id="MobiDB-lite"/>
    </source>
</evidence>
<comment type="caution">
    <text evidence="2">The sequence shown here is derived from an EMBL/GenBank/DDBJ whole genome shotgun (WGS) entry which is preliminary data.</text>
</comment>
<reference evidence="2" key="1">
    <citation type="journal article" date="2020" name="Fungal Divers.">
        <title>Resolving the Mortierellaceae phylogeny through synthesis of multi-gene phylogenetics and phylogenomics.</title>
        <authorList>
            <person name="Vandepol N."/>
            <person name="Liber J."/>
            <person name="Desiro A."/>
            <person name="Na H."/>
            <person name="Kennedy M."/>
            <person name="Barry K."/>
            <person name="Grigoriev I.V."/>
            <person name="Miller A.N."/>
            <person name="O'Donnell K."/>
            <person name="Stajich J.E."/>
            <person name="Bonito G."/>
        </authorList>
    </citation>
    <scope>NUCLEOTIDE SEQUENCE</scope>
    <source>
        <strain evidence="2">NRRL 2769</strain>
    </source>
</reference>
<dbReference type="EMBL" id="JAAAID010000025">
    <property type="protein sequence ID" value="KAG0024233.1"/>
    <property type="molecule type" value="Genomic_DNA"/>
</dbReference>
<feature type="compositionally biased region" description="Low complexity" evidence="1">
    <location>
        <begin position="75"/>
        <end position="102"/>
    </location>
</feature>
<dbReference type="Proteomes" id="UP000703661">
    <property type="component" value="Unassembled WGS sequence"/>
</dbReference>
<sequence length="121" mass="12965">MDVFSRKIAQAPKMDDISKCMYMVVHNGQWIGCDASETFSYKVEYLKDYGFGDRVVAGKNTTSKIDAKPNHANVTTSAASSKAQSTSSPTNKGGTKKSTTSTIAAGLTRRPTPLLVVDLVA</sequence>
<gene>
    <name evidence="2" type="ORF">BGZ80_005015</name>
</gene>
<dbReference type="AlphaFoldDB" id="A0A9P6N666"/>